<dbReference type="Gene3D" id="3.80.10.10">
    <property type="entry name" value="Ribonuclease Inhibitor"/>
    <property type="match status" value="1"/>
</dbReference>
<sequence>MSSQASLPPELIDLILACITNPTTLRECSLVCRAWVPSCRPRDAVFTSISLGGGELDIDAFLAVIGHPDPEDIDTIRTYVHSIHLVRADYWQDVIQMQTLLELLPTFTALRELSMKFTVYQPLQPFFPSLPCITHLTLNDISYRNFGQFIGLLKRLPGLRHLTLADLTMGASSAIDQYFPELDTLSLSWDRLTSSGGESQLYAWLSRATAVPDLTLTVHDRGDVRPLQAYLQSLRNLVRLHLRPDHTTIDLSTLTQLSYLRLGSSARLLYSYANTMPATLQSLAQQAPLETVVLDLDVPWDRYNAERPEATFERLEAAVDALLESRASLRVLRLNVHCDGHTEVEVDEQGALRLPAGHFHPGTGIGMCFAERMCF</sequence>
<reference evidence="1" key="1">
    <citation type="submission" date="2014-09" db="EMBL/GenBank/DDBJ databases">
        <title>Genome sequence of the luminous mushroom Mycena chlorophos for searching fungal bioluminescence genes.</title>
        <authorList>
            <person name="Tanaka Y."/>
            <person name="Kasuga D."/>
            <person name="Oba Y."/>
            <person name="Hase S."/>
            <person name="Sato K."/>
            <person name="Oba Y."/>
            <person name="Sakakibara Y."/>
        </authorList>
    </citation>
    <scope>NUCLEOTIDE SEQUENCE</scope>
</reference>
<dbReference type="SUPFAM" id="SSF52047">
    <property type="entry name" value="RNI-like"/>
    <property type="match status" value="1"/>
</dbReference>
<evidence type="ECO:0008006" key="3">
    <source>
        <dbReference type="Google" id="ProtNLM"/>
    </source>
</evidence>
<name>A0ABQ0KX23_MYCCL</name>
<protein>
    <recommendedName>
        <fullName evidence="3">F-box domain-containing protein</fullName>
    </recommendedName>
</protein>
<proteinExistence type="predicted"/>
<evidence type="ECO:0000313" key="1">
    <source>
        <dbReference type="EMBL" id="GAT43505.1"/>
    </source>
</evidence>
<dbReference type="InterPro" id="IPR032675">
    <property type="entry name" value="LRR_dom_sf"/>
</dbReference>
<accession>A0ABQ0KX23</accession>
<dbReference type="SUPFAM" id="SSF81383">
    <property type="entry name" value="F-box domain"/>
    <property type="match status" value="1"/>
</dbReference>
<keyword evidence="2" id="KW-1185">Reference proteome</keyword>
<gene>
    <name evidence="1" type="ORF">MCHLO_01181</name>
</gene>
<organism evidence="1 2">
    <name type="scientific">Mycena chlorophos</name>
    <name type="common">Agaric fungus</name>
    <name type="synonym">Agaricus chlorophos</name>
    <dbReference type="NCBI Taxonomy" id="658473"/>
    <lineage>
        <taxon>Eukaryota</taxon>
        <taxon>Fungi</taxon>
        <taxon>Dikarya</taxon>
        <taxon>Basidiomycota</taxon>
        <taxon>Agaricomycotina</taxon>
        <taxon>Agaricomycetes</taxon>
        <taxon>Agaricomycetidae</taxon>
        <taxon>Agaricales</taxon>
        <taxon>Marasmiineae</taxon>
        <taxon>Mycenaceae</taxon>
        <taxon>Mycena</taxon>
    </lineage>
</organism>
<dbReference type="Proteomes" id="UP000815677">
    <property type="component" value="Unassembled WGS sequence"/>
</dbReference>
<dbReference type="EMBL" id="DF839089">
    <property type="protein sequence ID" value="GAT43505.1"/>
    <property type="molecule type" value="Genomic_DNA"/>
</dbReference>
<evidence type="ECO:0000313" key="2">
    <source>
        <dbReference type="Proteomes" id="UP000815677"/>
    </source>
</evidence>
<dbReference type="InterPro" id="IPR036047">
    <property type="entry name" value="F-box-like_dom_sf"/>
</dbReference>
<dbReference type="Gene3D" id="1.20.1280.50">
    <property type="match status" value="1"/>
</dbReference>